<evidence type="ECO:0000256" key="7">
    <source>
        <dbReference type="ARBA" id="ARBA00022824"/>
    </source>
</evidence>
<evidence type="ECO:0000256" key="9">
    <source>
        <dbReference type="ARBA" id="ARBA00023136"/>
    </source>
</evidence>
<evidence type="ECO:0000256" key="5">
    <source>
        <dbReference type="ARBA" id="ARBA00022692"/>
    </source>
</evidence>
<keyword evidence="6 12" id="KW-0732">Signal</keyword>
<comment type="subunit">
    <text evidence="3">Component of the ER membrane protein complex (EMC).</text>
</comment>
<keyword evidence="5 11" id="KW-0812">Transmembrane</keyword>
<protein>
    <recommendedName>
        <fullName evidence="4">ER membrane protein complex subunit 1</fullName>
    </recommendedName>
</protein>
<evidence type="ECO:0000256" key="6">
    <source>
        <dbReference type="ARBA" id="ARBA00022729"/>
    </source>
</evidence>
<dbReference type="Proteomes" id="UP000818624">
    <property type="component" value="Chromosome 4"/>
</dbReference>
<feature type="domain" description="EMC1 first beta-propeller" evidence="14">
    <location>
        <begin position="72"/>
        <end position="241"/>
    </location>
</feature>
<evidence type="ECO:0000256" key="2">
    <source>
        <dbReference type="ARBA" id="ARBA00007904"/>
    </source>
</evidence>
<dbReference type="InterPro" id="IPR011047">
    <property type="entry name" value="Quinoprotein_ADH-like_sf"/>
</dbReference>
<keyword evidence="9 11" id="KW-0472">Membrane</keyword>
<evidence type="ECO:0000256" key="1">
    <source>
        <dbReference type="ARBA" id="ARBA00004115"/>
    </source>
</evidence>
<evidence type="ECO:0000256" key="4">
    <source>
        <dbReference type="ARBA" id="ARBA00020824"/>
    </source>
</evidence>
<organism evidence="15 16">
    <name type="scientific">Malassezia furfur</name>
    <name type="common">Pityriasis versicolor infection agent</name>
    <name type="synonym">Pityrosporum furfur</name>
    <dbReference type="NCBI Taxonomy" id="55194"/>
    <lineage>
        <taxon>Eukaryota</taxon>
        <taxon>Fungi</taxon>
        <taxon>Dikarya</taxon>
        <taxon>Basidiomycota</taxon>
        <taxon>Ustilaginomycotina</taxon>
        <taxon>Malasseziomycetes</taxon>
        <taxon>Malasseziales</taxon>
        <taxon>Malasseziaceae</taxon>
        <taxon>Malassezia</taxon>
    </lineage>
</organism>
<dbReference type="PANTHER" id="PTHR21573">
    <property type="entry name" value="ER MEMBRANE PROTEIN COMPLEX SUBUNIT 1"/>
    <property type="match status" value="1"/>
</dbReference>
<dbReference type="InterPro" id="IPR011678">
    <property type="entry name" value="EMC1_C"/>
</dbReference>
<feature type="chain" id="PRO_5046015941" description="ER membrane protein complex subunit 1" evidence="12">
    <location>
        <begin position="23"/>
        <end position="1109"/>
    </location>
</feature>
<dbReference type="InterPro" id="IPR015943">
    <property type="entry name" value="WD40/YVTN_repeat-like_dom_sf"/>
</dbReference>
<reference evidence="15 16" key="1">
    <citation type="journal article" date="2020" name="Elife">
        <title>Loss of centromere function drives karyotype evolution in closely related Malassezia species.</title>
        <authorList>
            <person name="Sankaranarayanan S.R."/>
            <person name="Ianiri G."/>
            <person name="Coelho M.A."/>
            <person name="Reza M.H."/>
            <person name="Thimmappa B.C."/>
            <person name="Ganguly P."/>
            <person name="Vadnala R.N."/>
            <person name="Sun S."/>
            <person name="Siddharthan R."/>
            <person name="Tellgren-Roth C."/>
            <person name="Dawson T.L."/>
            <person name="Heitman J."/>
            <person name="Sanyal K."/>
        </authorList>
    </citation>
    <scope>NUCLEOTIDE SEQUENCE [LARGE SCALE GENOMIC DNA]</scope>
    <source>
        <strain evidence="15">CBS14141</strain>
    </source>
</reference>
<evidence type="ECO:0000256" key="10">
    <source>
        <dbReference type="ARBA" id="ARBA00023180"/>
    </source>
</evidence>
<evidence type="ECO:0000256" key="3">
    <source>
        <dbReference type="ARBA" id="ARBA00011276"/>
    </source>
</evidence>
<accession>A0ABY8EU69</accession>
<keyword evidence="8 11" id="KW-1133">Transmembrane helix</keyword>
<dbReference type="PANTHER" id="PTHR21573:SF0">
    <property type="entry name" value="ER MEMBRANE PROTEIN COMPLEX SUBUNIT 1"/>
    <property type="match status" value="1"/>
</dbReference>
<evidence type="ECO:0000313" key="15">
    <source>
        <dbReference type="EMBL" id="WFD49106.1"/>
    </source>
</evidence>
<dbReference type="InterPro" id="IPR026895">
    <property type="entry name" value="EMC1"/>
</dbReference>
<comment type="subcellular location">
    <subcellularLocation>
        <location evidence="1">Endoplasmic reticulum membrane</location>
        <topology evidence="1">Single-pass type I membrane protein</topology>
    </subcellularLocation>
</comment>
<name>A0ABY8EU69_MALFU</name>
<feature type="transmembrane region" description="Helical" evidence="11">
    <location>
        <begin position="1080"/>
        <end position="1100"/>
    </location>
</feature>
<evidence type="ECO:0000259" key="13">
    <source>
        <dbReference type="Pfam" id="PF07774"/>
    </source>
</evidence>
<sequence>MRPWAAWLAVCVLAVHALGVHGFLHLLSPKKPAPQIVGHYAVHLGVPQTNAGAQRYVAPRFQRFLRADQDVNTKTSTAIVVATDSQTYGAVNPRDGGLVWRRYDKAGIYGLYSMGDGTCSDAHPAIVTFSGDGGEVVRAVLGKTGELLWETRVHNASRALDTPGVHAAGDAQDLVVVTNARDVRRLRAGHVAWHFAPDDDAVHVASTIVTPSHVYVVAAVAHGARWRPRLYVLSAAGGALEATHDLDGELAHGKQGLLLLPWAPRTHFPPGLHARPSGGPHVAWVGTDGAVHAVRVDAPAPRKTAQRVRARGGHTFAAVHDVGLGDRGYFVGVRSDSAGEVLRVDEDGRLHSAWEFEETAPDAVYEGVLDRSGHAYILRVYFTRSQQLLNQHVFWADAWTGQERGQVTGMSFQYDHDLHGNVRAAPFEVSRLSPYQLVVRAALVTSSGALHLVQDGEHQWVLEEGLAERPHTLLVALPAASLGPGAVALRARHDAPAPLVALEHEAWAHRVVRHVARLAKAPRALVAWVIAERGGVDWLARLLLDDGEQAASLRQPTAGGARVAGSGARVAGSGAPVVAPRVVPDDELQTLVHDRFGTHEVIVAATRRGKVYGIATTLEGSRLLWQRALLGYGPGEGAPEPHVTVTDVVAMRAAGALLDGAAAPPLVAVVAQTTEPGAPTETRIFELNPLTGEPARGTDDGALLCNGPVRALVALPLDAPDSRTLAAVCRTGGALVVYPPAHTALPQLDARLAELFVAVQEADGVQGHAVRRTSTALLQVVPTWRWALRAGEEIVSLLDAPADAVASAGRVVGDRSVLYKYLNPHARVVTTYTAADEAADVYVLDTVTGALAFHLRVPHVAIAEGLHTTWAENWITVQYATNQTAEHSEPQPPPTGNAPPWYFDSTPGYTRRLVSIELYAPDAASAAHASSFAAHAAGGVAAYAAPEAYVRSFLLPYGVLATGVTRTALGVANKGLVVATDRDNLVLIPRTVLDPRRPLGKPSPADASEGLFAYTPEIPDEPAWHLTRTAYRILEVRTLQSHPSLLESSAMVLGVGLDWMYTMAAPSGPFDRLVPTFNKLQLVLTIVGLLASILVSNPIVRGRRIASRW</sequence>
<dbReference type="Pfam" id="PF07774">
    <property type="entry name" value="EMC1_C"/>
    <property type="match status" value="1"/>
</dbReference>
<keyword evidence="10" id="KW-0325">Glycoprotein</keyword>
<dbReference type="InterPro" id="IPR058545">
    <property type="entry name" value="Beta-prop_EMC1_1st"/>
</dbReference>
<evidence type="ECO:0000256" key="8">
    <source>
        <dbReference type="ARBA" id="ARBA00022989"/>
    </source>
</evidence>
<dbReference type="Pfam" id="PF25293">
    <property type="entry name" value="Beta-prop_EMC1_N"/>
    <property type="match status" value="1"/>
</dbReference>
<dbReference type="SUPFAM" id="SSF50998">
    <property type="entry name" value="Quinoprotein alcohol dehydrogenase-like"/>
    <property type="match status" value="1"/>
</dbReference>
<comment type="similarity">
    <text evidence="2">Belongs to the EMC1 family.</text>
</comment>
<feature type="domain" description="ER membrane protein complex subunit 1 C-terminal" evidence="13">
    <location>
        <begin position="872"/>
        <end position="1109"/>
    </location>
</feature>
<evidence type="ECO:0000256" key="12">
    <source>
        <dbReference type="SAM" id="SignalP"/>
    </source>
</evidence>
<gene>
    <name evidence="15" type="ORF">GLX27_003784</name>
</gene>
<keyword evidence="16" id="KW-1185">Reference proteome</keyword>
<evidence type="ECO:0000259" key="14">
    <source>
        <dbReference type="Pfam" id="PF25293"/>
    </source>
</evidence>
<dbReference type="EMBL" id="CP046237">
    <property type="protein sequence ID" value="WFD49106.1"/>
    <property type="molecule type" value="Genomic_DNA"/>
</dbReference>
<dbReference type="Gene3D" id="2.130.10.10">
    <property type="entry name" value="YVTN repeat-like/Quinoprotein amine dehydrogenase"/>
    <property type="match status" value="1"/>
</dbReference>
<keyword evidence="7" id="KW-0256">Endoplasmic reticulum</keyword>
<feature type="signal peptide" evidence="12">
    <location>
        <begin position="1"/>
        <end position="22"/>
    </location>
</feature>
<proteinExistence type="inferred from homology"/>
<evidence type="ECO:0000313" key="16">
    <source>
        <dbReference type="Proteomes" id="UP000818624"/>
    </source>
</evidence>
<evidence type="ECO:0000256" key="11">
    <source>
        <dbReference type="SAM" id="Phobius"/>
    </source>
</evidence>